<dbReference type="Gene3D" id="1.10.10.10">
    <property type="entry name" value="Winged helix-like DNA-binding domain superfamily/Winged helix DNA-binding domain"/>
    <property type="match status" value="1"/>
</dbReference>
<reference evidence="7" key="1">
    <citation type="journal article" date="2019" name="Int. J. Syst. Evol. Microbiol.">
        <title>The Global Catalogue of Microorganisms (GCM) 10K type strain sequencing project: providing services to taxonomists for standard genome sequencing and annotation.</title>
        <authorList>
            <consortium name="The Broad Institute Genomics Platform"/>
            <consortium name="The Broad Institute Genome Sequencing Center for Infectious Disease"/>
            <person name="Wu L."/>
            <person name="Ma J."/>
        </authorList>
    </citation>
    <scope>NUCLEOTIDE SEQUENCE [LARGE SCALE GENOMIC DNA]</scope>
    <source>
        <strain evidence="7">JCM 17804</strain>
    </source>
</reference>
<name>A0ABP8H298_9BURK</name>
<evidence type="ECO:0000313" key="6">
    <source>
        <dbReference type="EMBL" id="GAA4333029.1"/>
    </source>
</evidence>
<evidence type="ECO:0000313" key="7">
    <source>
        <dbReference type="Proteomes" id="UP001500975"/>
    </source>
</evidence>
<keyword evidence="7" id="KW-1185">Reference proteome</keyword>
<keyword evidence="1" id="KW-0805">Transcription regulation</keyword>
<feature type="region of interest" description="Disordered" evidence="4">
    <location>
        <begin position="1"/>
        <end position="24"/>
    </location>
</feature>
<dbReference type="Pfam" id="PF01047">
    <property type="entry name" value="MarR"/>
    <property type="match status" value="1"/>
</dbReference>
<dbReference type="InterPro" id="IPR023187">
    <property type="entry name" value="Tscrpt_reg_MarR-type_CS"/>
</dbReference>
<dbReference type="PROSITE" id="PS50995">
    <property type="entry name" value="HTH_MARR_2"/>
    <property type="match status" value="1"/>
</dbReference>
<sequence>MPDATDPAAAPAALQPDPSSQAADFYRPESYNAEESVGHMMRRITTMLAQSVANRMSEPSGPTFPQWAPLYKLHLGHATTVAELARECQLDTGAMTRLLDRLEAKDLCRRVRSLSDRRVVNIELTEEGREAARQVPHVLCGVQNEILAGFSREEWLQLKGYLRRLLDNAQALAARGEKNDSVSS</sequence>
<dbReference type="EMBL" id="BAABGJ010000008">
    <property type="protein sequence ID" value="GAA4333029.1"/>
    <property type="molecule type" value="Genomic_DNA"/>
</dbReference>
<dbReference type="Proteomes" id="UP001500975">
    <property type="component" value="Unassembled WGS sequence"/>
</dbReference>
<dbReference type="InterPro" id="IPR000835">
    <property type="entry name" value="HTH_MarR-typ"/>
</dbReference>
<keyword evidence="3" id="KW-0804">Transcription</keyword>
<evidence type="ECO:0000259" key="5">
    <source>
        <dbReference type="PROSITE" id="PS50995"/>
    </source>
</evidence>
<dbReference type="SMART" id="SM00347">
    <property type="entry name" value="HTH_MARR"/>
    <property type="match status" value="1"/>
</dbReference>
<dbReference type="PANTHER" id="PTHR33164:SF43">
    <property type="entry name" value="HTH-TYPE TRANSCRIPTIONAL REPRESSOR YETL"/>
    <property type="match status" value="1"/>
</dbReference>
<dbReference type="PROSITE" id="PS01117">
    <property type="entry name" value="HTH_MARR_1"/>
    <property type="match status" value="1"/>
</dbReference>
<evidence type="ECO:0000256" key="3">
    <source>
        <dbReference type="ARBA" id="ARBA00023163"/>
    </source>
</evidence>
<keyword evidence="2" id="KW-0238">DNA-binding</keyword>
<dbReference type="PANTHER" id="PTHR33164">
    <property type="entry name" value="TRANSCRIPTIONAL REGULATOR, MARR FAMILY"/>
    <property type="match status" value="1"/>
</dbReference>
<gene>
    <name evidence="6" type="ORF">GCM10023165_07920</name>
</gene>
<dbReference type="SUPFAM" id="SSF46785">
    <property type="entry name" value="Winged helix' DNA-binding domain"/>
    <property type="match status" value="1"/>
</dbReference>
<dbReference type="InterPro" id="IPR036388">
    <property type="entry name" value="WH-like_DNA-bd_sf"/>
</dbReference>
<dbReference type="InterPro" id="IPR036390">
    <property type="entry name" value="WH_DNA-bd_sf"/>
</dbReference>
<organism evidence="6 7">
    <name type="scientific">Variovorax defluvii</name>
    <dbReference type="NCBI Taxonomy" id="913761"/>
    <lineage>
        <taxon>Bacteria</taxon>
        <taxon>Pseudomonadati</taxon>
        <taxon>Pseudomonadota</taxon>
        <taxon>Betaproteobacteria</taxon>
        <taxon>Burkholderiales</taxon>
        <taxon>Comamonadaceae</taxon>
        <taxon>Variovorax</taxon>
    </lineage>
</organism>
<dbReference type="RefSeq" id="WP_345536035.1">
    <property type="nucleotide sequence ID" value="NZ_BAABGJ010000008.1"/>
</dbReference>
<feature type="compositionally biased region" description="Low complexity" evidence="4">
    <location>
        <begin position="1"/>
        <end position="23"/>
    </location>
</feature>
<accession>A0ABP8H298</accession>
<dbReference type="InterPro" id="IPR039422">
    <property type="entry name" value="MarR/SlyA-like"/>
</dbReference>
<protein>
    <submittedName>
        <fullName evidence="6">MarR family transcriptional regulator</fullName>
    </submittedName>
</protein>
<evidence type="ECO:0000256" key="2">
    <source>
        <dbReference type="ARBA" id="ARBA00023125"/>
    </source>
</evidence>
<evidence type="ECO:0000256" key="1">
    <source>
        <dbReference type="ARBA" id="ARBA00023015"/>
    </source>
</evidence>
<dbReference type="PRINTS" id="PR00598">
    <property type="entry name" value="HTHMARR"/>
</dbReference>
<comment type="caution">
    <text evidence="6">The sequence shown here is derived from an EMBL/GenBank/DDBJ whole genome shotgun (WGS) entry which is preliminary data.</text>
</comment>
<feature type="domain" description="HTH marR-type" evidence="5">
    <location>
        <begin position="34"/>
        <end position="167"/>
    </location>
</feature>
<proteinExistence type="predicted"/>
<evidence type="ECO:0000256" key="4">
    <source>
        <dbReference type="SAM" id="MobiDB-lite"/>
    </source>
</evidence>